<gene>
    <name evidence="4" type="ORF">FOE78_22000</name>
</gene>
<dbReference type="CDD" id="cd04301">
    <property type="entry name" value="NAT_SF"/>
    <property type="match status" value="1"/>
</dbReference>
<evidence type="ECO:0000313" key="5">
    <source>
        <dbReference type="Proteomes" id="UP000319263"/>
    </source>
</evidence>
<organism evidence="4 5">
    <name type="scientific">Microlunatus elymi</name>
    <dbReference type="NCBI Taxonomy" id="2596828"/>
    <lineage>
        <taxon>Bacteria</taxon>
        <taxon>Bacillati</taxon>
        <taxon>Actinomycetota</taxon>
        <taxon>Actinomycetes</taxon>
        <taxon>Propionibacteriales</taxon>
        <taxon>Propionibacteriaceae</taxon>
        <taxon>Microlunatus</taxon>
    </lineage>
</organism>
<keyword evidence="2" id="KW-0012">Acyltransferase</keyword>
<dbReference type="InterPro" id="IPR000182">
    <property type="entry name" value="GNAT_dom"/>
</dbReference>
<dbReference type="KEGG" id="mik:FOE78_22000"/>
<dbReference type="PANTHER" id="PTHR43420:SF12">
    <property type="entry name" value="N-ACETYLTRANSFERASE DOMAIN-CONTAINING PROTEIN"/>
    <property type="match status" value="1"/>
</dbReference>
<dbReference type="RefSeq" id="WP_143988160.1">
    <property type="nucleotide sequence ID" value="NZ_CP041692.1"/>
</dbReference>
<dbReference type="Proteomes" id="UP000319263">
    <property type="component" value="Chromosome"/>
</dbReference>
<proteinExistence type="predicted"/>
<dbReference type="OrthoDB" id="5173601at2"/>
<dbReference type="PROSITE" id="PS51186">
    <property type="entry name" value="GNAT"/>
    <property type="match status" value="1"/>
</dbReference>
<accession>A0A516Q450</accession>
<sequence>MHDVRIEVGLAVRDLEPTDLADLDWSGGPHHIRALAAAYERSFADQVELVLITLGNGLPIAVGAVDFAKRDAAGELWMLSVRDEWQSLGVGTILITELEDRIRRRGLSRATLGVEHDNPRAAALYQRLGYVQDGLVLDGWPEGPGRSYATVCFTYSKPLSLTGAI</sequence>
<evidence type="ECO:0000313" key="4">
    <source>
        <dbReference type="EMBL" id="QDP98219.1"/>
    </source>
</evidence>
<dbReference type="AlphaFoldDB" id="A0A516Q450"/>
<reference evidence="4 5" key="1">
    <citation type="submission" date="2019-07" db="EMBL/GenBank/DDBJ databases">
        <title>Microlunatus dokdonensis sp. nov. isolated from the rhizospheric soil of the wild plant Elymus tsukushiensis.</title>
        <authorList>
            <person name="Ghim S.-Y."/>
            <person name="Hwang Y.-J."/>
            <person name="Son J.-S."/>
            <person name="Shin J.-H."/>
        </authorList>
    </citation>
    <scope>NUCLEOTIDE SEQUENCE [LARGE SCALE GENOMIC DNA]</scope>
    <source>
        <strain evidence="4 5">KUDC0627</strain>
    </source>
</reference>
<dbReference type="EMBL" id="CP041692">
    <property type="protein sequence ID" value="QDP98219.1"/>
    <property type="molecule type" value="Genomic_DNA"/>
</dbReference>
<protein>
    <submittedName>
        <fullName evidence="4">GNAT family N-acetyltransferase</fullName>
    </submittedName>
</protein>
<name>A0A516Q450_9ACTN</name>
<evidence type="ECO:0000256" key="2">
    <source>
        <dbReference type="ARBA" id="ARBA00023315"/>
    </source>
</evidence>
<evidence type="ECO:0000256" key="1">
    <source>
        <dbReference type="ARBA" id="ARBA00022679"/>
    </source>
</evidence>
<dbReference type="Gene3D" id="3.40.630.30">
    <property type="match status" value="1"/>
</dbReference>
<dbReference type="InterPro" id="IPR016181">
    <property type="entry name" value="Acyl_CoA_acyltransferase"/>
</dbReference>
<evidence type="ECO:0000259" key="3">
    <source>
        <dbReference type="PROSITE" id="PS51186"/>
    </source>
</evidence>
<dbReference type="PANTHER" id="PTHR43420">
    <property type="entry name" value="ACETYLTRANSFERASE"/>
    <property type="match status" value="1"/>
</dbReference>
<feature type="domain" description="N-acetyltransferase" evidence="3">
    <location>
        <begin position="10"/>
        <end position="160"/>
    </location>
</feature>
<dbReference type="GO" id="GO:0016747">
    <property type="term" value="F:acyltransferase activity, transferring groups other than amino-acyl groups"/>
    <property type="evidence" value="ECO:0007669"/>
    <property type="project" value="InterPro"/>
</dbReference>
<dbReference type="Pfam" id="PF00583">
    <property type="entry name" value="Acetyltransf_1"/>
    <property type="match status" value="1"/>
</dbReference>
<dbReference type="InterPro" id="IPR050680">
    <property type="entry name" value="YpeA/RimI_acetyltransf"/>
</dbReference>
<keyword evidence="5" id="KW-1185">Reference proteome</keyword>
<dbReference type="SUPFAM" id="SSF55729">
    <property type="entry name" value="Acyl-CoA N-acyltransferases (Nat)"/>
    <property type="match status" value="1"/>
</dbReference>
<keyword evidence="1 4" id="KW-0808">Transferase</keyword>